<feature type="region of interest" description="Disordered" evidence="2">
    <location>
        <begin position="1"/>
        <end position="132"/>
    </location>
</feature>
<organism evidence="3 5">
    <name type="scientific">Punica granatum</name>
    <name type="common">Pomegranate</name>
    <dbReference type="NCBI Taxonomy" id="22663"/>
    <lineage>
        <taxon>Eukaryota</taxon>
        <taxon>Viridiplantae</taxon>
        <taxon>Streptophyta</taxon>
        <taxon>Embryophyta</taxon>
        <taxon>Tracheophyta</taxon>
        <taxon>Spermatophyta</taxon>
        <taxon>Magnoliopsida</taxon>
        <taxon>eudicotyledons</taxon>
        <taxon>Gunneridae</taxon>
        <taxon>Pentapetalae</taxon>
        <taxon>rosids</taxon>
        <taxon>malvids</taxon>
        <taxon>Myrtales</taxon>
        <taxon>Lythraceae</taxon>
        <taxon>Punica</taxon>
    </lineage>
</organism>
<evidence type="ECO:0000313" key="3">
    <source>
        <dbReference type="Proteomes" id="UP000515151"/>
    </source>
</evidence>
<feature type="compositionally biased region" description="Low complexity" evidence="2">
    <location>
        <begin position="51"/>
        <end position="71"/>
    </location>
</feature>
<dbReference type="RefSeq" id="XP_031374123.1">
    <property type="nucleotide sequence ID" value="XM_031518263.1"/>
</dbReference>
<dbReference type="PANTHER" id="PTHR31807:SF38">
    <property type="entry name" value="QWRF MOTIF-CONTAINING PROTEIN 9"/>
    <property type="match status" value="1"/>
</dbReference>
<feature type="compositionally biased region" description="Polar residues" evidence="2">
    <location>
        <begin position="1"/>
        <end position="20"/>
    </location>
</feature>
<sequence>MVAAVSTTINPKATATRSNPTRPPLLPSDPDNALPPPRRPKSREVTSRYMSSTSSSSSSSTSSSSAASYSSKRCPSPVISRTASSASRMMPSPAASAVIKRSQSAERRRPATPRSNSVDLRGASGRAGSGEVNSAQKMLLTSARSLSVSFQGDSFPLQVNKAKSAISRSPSPSTLRRGTPERRKPASAATTPAPVEQHRWPARLRSPNALSRSVDITDERRKLGGSKTGSVVRALQSSMILDARSSLDTRLSSSKLNNAGSRKPAEVNGVNNAGTRLDATSDCLSSDSESGGGSINGSNALRGPRGIVVPARFMQEMNNRSRRQMEPGSPVSKNNVLKTMASTPKSTGPKKPGFDSPVSSPKGILNTRGQSPIRGAVRPASPSKLSSWAASSPRGMSPSRVRGAVGETLADNGNTIGSTPSISSFAVEVRKGKIGENRIFDAHAMRLLHNRLLQWRFVNARADSALSAQQVNAERSLYNAWVSITRLRESVQTKRFQLQLQRENMKLAAILKGQMVYLEEWASVERDYSSSLAGATEALMASTIRLPITGAKGDIQKMKNAISSAVDVMQAMASSICLLLSKVGNVNNSVTELANVVAKERALLDKCRDLLSAAAALQVKEQSMRAHVLQLSSVPASCQTESRDTRCSVTSI</sequence>
<dbReference type="GO" id="GO:0051225">
    <property type="term" value="P:spindle assembly"/>
    <property type="evidence" value="ECO:0007669"/>
    <property type="project" value="TreeGrafter"/>
</dbReference>
<feature type="region of interest" description="Disordered" evidence="2">
    <location>
        <begin position="253"/>
        <end position="303"/>
    </location>
</feature>
<evidence type="ECO:0000256" key="1">
    <source>
        <dbReference type="ARBA" id="ARBA00010016"/>
    </source>
</evidence>
<feature type="compositionally biased region" description="Low complexity" evidence="2">
    <location>
        <begin position="379"/>
        <end position="393"/>
    </location>
</feature>
<accession>A0A6P8BV05</accession>
<evidence type="ECO:0000313" key="4">
    <source>
        <dbReference type="RefSeq" id="XP_031374123.1"/>
    </source>
</evidence>
<feature type="compositionally biased region" description="Polar residues" evidence="2">
    <location>
        <begin position="166"/>
        <end position="176"/>
    </location>
</feature>
<feature type="region of interest" description="Disordered" evidence="2">
    <location>
        <begin position="319"/>
        <end position="400"/>
    </location>
</feature>
<dbReference type="OrthoDB" id="1924320at2759"/>
<reference evidence="3" key="1">
    <citation type="journal article" date="2020" name="Plant Biotechnol. J.">
        <title>The pomegranate (Punica granatum L.) draft genome dissects genetic divergence between soft- and hard-seeded cultivars.</title>
        <authorList>
            <person name="Luo X."/>
            <person name="Li H."/>
            <person name="Wu Z."/>
            <person name="Yao W."/>
            <person name="Zhao P."/>
            <person name="Cao D."/>
            <person name="Yu H."/>
            <person name="Li K."/>
            <person name="Poudel K."/>
            <person name="Zhao D."/>
            <person name="Zhang F."/>
            <person name="Xia X."/>
            <person name="Chen L."/>
            <person name="Wang Q."/>
            <person name="Jing D."/>
            <person name="Cao S."/>
        </authorList>
    </citation>
    <scope>NUCLEOTIDE SEQUENCE [LARGE SCALE GENOMIC DNA]</scope>
</reference>
<dbReference type="GO" id="GO:0005880">
    <property type="term" value="C:nuclear microtubule"/>
    <property type="evidence" value="ECO:0007669"/>
    <property type="project" value="TreeGrafter"/>
</dbReference>
<dbReference type="AlphaFoldDB" id="A0A6P8BV05"/>
<dbReference type="Proteomes" id="UP000515151">
    <property type="component" value="Chromosome 1"/>
</dbReference>
<comment type="similarity">
    <text evidence="1">Belongs to the QWRF family.</text>
</comment>
<gene>
    <name evidence="4 5" type="primary">LOC116188790</name>
</gene>
<protein>
    <submittedName>
        <fullName evidence="4 5">QWRF motif-containing protein 2-like</fullName>
    </submittedName>
</protein>
<evidence type="ECO:0000313" key="5">
    <source>
        <dbReference type="RefSeq" id="XP_031374129.1"/>
    </source>
</evidence>
<feature type="compositionally biased region" description="Polar residues" evidence="2">
    <location>
        <begin position="331"/>
        <end position="346"/>
    </location>
</feature>
<feature type="compositionally biased region" description="Pro residues" evidence="2">
    <location>
        <begin position="21"/>
        <end position="37"/>
    </location>
</feature>
<reference evidence="4 5" key="2">
    <citation type="submission" date="2025-04" db="UniProtKB">
        <authorList>
            <consortium name="RefSeq"/>
        </authorList>
    </citation>
    <scope>IDENTIFICATION</scope>
    <source>
        <tissue evidence="4 5">Leaf</tissue>
    </source>
</reference>
<dbReference type="PANTHER" id="PTHR31807">
    <property type="entry name" value="AUGMIN FAMILY MEMBER"/>
    <property type="match status" value="1"/>
</dbReference>
<dbReference type="GO" id="GO:0005737">
    <property type="term" value="C:cytoplasm"/>
    <property type="evidence" value="ECO:0007669"/>
    <property type="project" value="TreeGrafter"/>
</dbReference>
<feature type="compositionally biased region" description="Low complexity" evidence="2">
    <location>
        <begin position="80"/>
        <end position="97"/>
    </location>
</feature>
<dbReference type="Pfam" id="PF04484">
    <property type="entry name" value="QWRF"/>
    <property type="match status" value="1"/>
</dbReference>
<dbReference type="GeneID" id="116188790"/>
<feature type="region of interest" description="Disordered" evidence="2">
    <location>
        <begin position="161"/>
        <end position="203"/>
    </location>
</feature>
<dbReference type="GO" id="GO:0008017">
    <property type="term" value="F:microtubule binding"/>
    <property type="evidence" value="ECO:0007669"/>
    <property type="project" value="TreeGrafter"/>
</dbReference>
<proteinExistence type="inferred from homology"/>
<evidence type="ECO:0000256" key="2">
    <source>
        <dbReference type="SAM" id="MobiDB-lite"/>
    </source>
</evidence>
<keyword evidence="3" id="KW-1185">Reference proteome</keyword>
<dbReference type="InterPro" id="IPR007573">
    <property type="entry name" value="QWRF"/>
</dbReference>
<name>A0A6P8BV05_PUNGR</name>
<dbReference type="RefSeq" id="XP_031374129.1">
    <property type="nucleotide sequence ID" value="XM_031518269.1"/>
</dbReference>